<dbReference type="InterPro" id="IPR003439">
    <property type="entry name" value="ABC_transporter-like_ATP-bd"/>
</dbReference>
<evidence type="ECO:0000256" key="1">
    <source>
        <dbReference type="ARBA" id="ARBA00005417"/>
    </source>
</evidence>
<dbReference type="SMART" id="SM00382">
    <property type="entry name" value="AAA"/>
    <property type="match status" value="1"/>
</dbReference>
<dbReference type="Proteomes" id="UP000233387">
    <property type="component" value="Unassembled WGS sequence"/>
</dbReference>
<dbReference type="Gene3D" id="3.40.50.300">
    <property type="entry name" value="P-loop containing nucleotide triphosphate hydrolases"/>
    <property type="match status" value="1"/>
</dbReference>
<dbReference type="CDD" id="cd03214">
    <property type="entry name" value="ABC_Iron-Siderophores_B12_Hemin"/>
    <property type="match status" value="1"/>
</dbReference>
<evidence type="ECO:0000259" key="5">
    <source>
        <dbReference type="PROSITE" id="PS50893"/>
    </source>
</evidence>
<dbReference type="InterPro" id="IPR003593">
    <property type="entry name" value="AAA+_ATPase"/>
</dbReference>
<evidence type="ECO:0000313" key="6">
    <source>
        <dbReference type="EMBL" id="PKQ68029.1"/>
    </source>
</evidence>
<dbReference type="InterPro" id="IPR050153">
    <property type="entry name" value="Metal_Ion_Import_ABC"/>
</dbReference>
<dbReference type="InterPro" id="IPR027417">
    <property type="entry name" value="P-loop_NTPase"/>
</dbReference>
<dbReference type="AlphaFoldDB" id="A0A2N3ICL8"/>
<keyword evidence="7" id="KW-1185">Reference proteome</keyword>
<feature type="domain" description="ABC transporter" evidence="5">
    <location>
        <begin position="2"/>
        <end position="232"/>
    </location>
</feature>
<evidence type="ECO:0000256" key="2">
    <source>
        <dbReference type="ARBA" id="ARBA00022448"/>
    </source>
</evidence>
<comment type="caution">
    <text evidence="6">The sequence shown here is derived from an EMBL/GenBank/DDBJ whole genome shotgun (WGS) entry which is preliminary data.</text>
</comment>
<keyword evidence="3" id="KW-0547">Nucleotide-binding</keyword>
<comment type="similarity">
    <text evidence="1">Belongs to the ABC transporter superfamily.</text>
</comment>
<evidence type="ECO:0000313" key="7">
    <source>
        <dbReference type="Proteomes" id="UP000233387"/>
    </source>
</evidence>
<protein>
    <submittedName>
        <fullName evidence="6">ABC-type cobalamin/Fe3+-siderophores transport systems ATPase component</fullName>
    </submittedName>
</protein>
<name>A0A2N3ICL8_9BACT</name>
<gene>
    <name evidence="6" type="ORF">Rain11_1840</name>
</gene>
<dbReference type="SUPFAM" id="SSF52540">
    <property type="entry name" value="P-loop containing nucleoside triphosphate hydrolases"/>
    <property type="match status" value="1"/>
</dbReference>
<dbReference type="PANTHER" id="PTHR42734">
    <property type="entry name" value="METAL TRANSPORT SYSTEM ATP-BINDING PROTEIN TM_0124-RELATED"/>
    <property type="match status" value="1"/>
</dbReference>
<dbReference type="OrthoDB" id="9787851at2"/>
<dbReference type="RefSeq" id="WP_101359108.1">
    <property type="nucleotide sequence ID" value="NZ_NKXO01000028.1"/>
</dbReference>
<dbReference type="EMBL" id="NKXO01000028">
    <property type="protein sequence ID" value="PKQ68029.1"/>
    <property type="molecule type" value="Genomic_DNA"/>
</dbReference>
<reference evidence="6 7" key="1">
    <citation type="submission" date="2017-06" db="EMBL/GenBank/DDBJ databases">
        <title>Raineya orbicola gen. nov., sp. nov. a slightly thermophilic bacterium of the phylum Bacteroidetes and the description of Raineyaceae fam. nov.</title>
        <authorList>
            <person name="Albuquerque L."/>
            <person name="Polonia A.R.M."/>
            <person name="Barroso C."/>
            <person name="Froufe H.J.C."/>
            <person name="Lage O."/>
            <person name="Lobo-Da-Cunha A."/>
            <person name="Egas C."/>
            <person name="Da Costa M.S."/>
        </authorList>
    </citation>
    <scope>NUCLEOTIDE SEQUENCE [LARGE SCALE GENOMIC DNA]</scope>
    <source>
        <strain evidence="6 7">SPSPC-11</strain>
    </source>
</reference>
<dbReference type="GO" id="GO:0016887">
    <property type="term" value="F:ATP hydrolysis activity"/>
    <property type="evidence" value="ECO:0007669"/>
    <property type="project" value="InterPro"/>
</dbReference>
<sequence>MLEVENISLAFGQKKIFENISFQGLQGELICILGRNGTGKSSLLQCISGSLKFEGTIKVFQKNIQELSAKEISQTISIVLPNTPTSAYALSVFETILLGRTPHLNWLSQIQEKDTQAVQEAITKTHVKALLNKKLQNLSDGERQRVMIARAIAQDTPIVVADEPTAFLDVYFRKQILQLFQRIAKEERKCVLVSTHEINLALEYADKLLILNNEKKHLFLNKWQAEQVWGFLEA</sequence>
<dbReference type="Pfam" id="PF00005">
    <property type="entry name" value="ABC_tran"/>
    <property type="match status" value="1"/>
</dbReference>
<organism evidence="6 7">
    <name type="scientific">Raineya orbicola</name>
    <dbReference type="NCBI Taxonomy" id="2016530"/>
    <lineage>
        <taxon>Bacteria</taxon>
        <taxon>Pseudomonadati</taxon>
        <taxon>Bacteroidota</taxon>
        <taxon>Cytophagia</taxon>
        <taxon>Cytophagales</taxon>
        <taxon>Raineyaceae</taxon>
        <taxon>Raineya</taxon>
    </lineage>
</organism>
<evidence type="ECO:0000256" key="4">
    <source>
        <dbReference type="ARBA" id="ARBA00022840"/>
    </source>
</evidence>
<proteinExistence type="inferred from homology"/>
<accession>A0A2N3ICL8</accession>
<dbReference type="GO" id="GO:0005524">
    <property type="term" value="F:ATP binding"/>
    <property type="evidence" value="ECO:0007669"/>
    <property type="project" value="UniProtKB-KW"/>
</dbReference>
<keyword evidence="2" id="KW-0813">Transport</keyword>
<dbReference type="PROSITE" id="PS50893">
    <property type="entry name" value="ABC_TRANSPORTER_2"/>
    <property type="match status" value="1"/>
</dbReference>
<keyword evidence="4" id="KW-0067">ATP-binding</keyword>
<dbReference type="PANTHER" id="PTHR42734:SF6">
    <property type="entry name" value="MOLYBDATE IMPORT ATP-BINDING PROTEIN MOLC"/>
    <property type="match status" value="1"/>
</dbReference>
<evidence type="ECO:0000256" key="3">
    <source>
        <dbReference type="ARBA" id="ARBA00022741"/>
    </source>
</evidence>